<proteinExistence type="predicted"/>
<sequence length="58" mass="6744">MFTFPVKSMTSFYLLWKMSMNSCVIRITCTVMLKWPIANKQKTNCQHLLRSTPTNKGS</sequence>
<evidence type="ECO:0000313" key="1">
    <source>
        <dbReference type="EMBL" id="MBW85077.1"/>
    </source>
</evidence>
<dbReference type="EMBL" id="GGEC01004594">
    <property type="protein sequence ID" value="MBW85077.1"/>
    <property type="molecule type" value="Transcribed_RNA"/>
</dbReference>
<dbReference type="AlphaFoldDB" id="A0A2P2IV72"/>
<organism evidence="1">
    <name type="scientific">Rhizophora mucronata</name>
    <name type="common">Asiatic mangrove</name>
    <dbReference type="NCBI Taxonomy" id="61149"/>
    <lineage>
        <taxon>Eukaryota</taxon>
        <taxon>Viridiplantae</taxon>
        <taxon>Streptophyta</taxon>
        <taxon>Embryophyta</taxon>
        <taxon>Tracheophyta</taxon>
        <taxon>Spermatophyta</taxon>
        <taxon>Magnoliopsida</taxon>
        <taxon>eudicotyledons</taxon>
        <taxon>Gunneridae</taxon>
        <taxon>Pentapetalae</taxon>
        <taxon>rosids</taxon>
        <taxon>fabids</taxon>
        <taxon>Malpighiales</taxon>
        <taxon>Rhizophoraceae</taxon>
        <taxon>Rhizophora</taxon>
    </lineage>
</organism>
<accession>A0A2P2IV72</accession>
<protein>
    <submittedName>
        <fullName evidence="1">Uncharacterized protein</fullName>
    </submittedName>
</protein>
<name>A0A2P2IV72_RHIMU</name>
<reference evidence="1" key="1">
    <citation type="submission" date="2018-02" db="EMBL/GenBank/DDBJ databases">
        <title>Rhizophora mucronata_Transcriptome.</title>
        <authorList>
            <person name="Meera S.P."/>
            <person name="Sreeshan A."/>
            <person name="Augustine A."/>
        </authorList>
    </citation>
    <scope>NUCLEOTIDE SEQUENCE</scope>
    <source>
        <tissue evidence="1">Leaf</tissue>
    </source>
</reference>